<evidence type="ECO:0000256" key="1">
    <source>
        <dbReference type="SAM" id="MobiDB-lite"/>
    </source>
</evidence>
<evidence type="ECO:0000313" key="2">
    <source>
        <dbReference type="EMBL" id="JAD99201.1"/>
    </source>
</evidence>
<reference evidence="2" key="1">
    <citation type="submission" date="2014-09" db="EMBL/GenBank/DDBJ databases">
        <authorList>
            <person name="Magalhaes I.L.F."/>
            <person name="Oliveira U."/>
            <person name="Santos F.R."/>
            <person name="Vidigal T.H.D.A."/>
            <person name="Brescovit A.D."/>
            <person name="Santos A.J."/>
        </authorList>
    </citation>
    <scope>NUCLEOTIDE SEQUENCE</scope>
    <source>
        <tissue evidence="2">Shoot tissue taken approximately 20 cm above the soil surface</tissue>
    </source>
</reference>
<dbReference type="EMBL" id="GBRH01198694">
    <property type="protein sequence ID" value="JAD99201.1"/>
    <property type="molecule type" value="Transcribed_RNA"/>
</dbReference>
<accession>A0A0A9EGJ7</accession>
<feature type="region of interest" description="Disordered" evidence="1">
    <location>
        <begin position="1"/>
        <end position="24"/>
    </location>
</feature>
<sequence>MPDHSGEEMKSTFVQSSSTFACPC</sequence>
<dbReference type="AlphaFoldDB" id="A0A0A9EGJ7"/>
<proteinExistence type="predicted"/>
<reference evidence="2" key="2">
    <citation type="journal article" date="2015" name="Data Brief">
        <title>Shoot transcriptome of the giant reed, Arundo donax.</title>
        <authorList>
            <person name="Barrero R.A."/>
            <person name="Guerrero F.D."/>
            <person name="Moolhuijzen P."/>
            <person name="Goolsby J.A."/>
            <person name="Tidwell J."/>
            <person name="Bellgard S.E."/>
            <person name="Bellgard M.I."/>
        </authorList>
    </citation>
    <scope>NUCLEOTIDE SEQUENCE</scope>
    <source>
        <tissue evidence="2">Shoot tissue taken approximately 20 cm above the soil surface</tissue>
    </source>
</reference>
<name>A0A0A9EGJ7_ARUDO</name>
<organism evidence="2">
    <name type="scientific">Arundo donax</name>
    <name type="common">Giant reed</name>
    <name type="synonym">Donax arundinaceus</name>
    <dbReference type="NCBI Taxonomy" id="35708"/>
    <lineage>
        <taxon>Eukaryota</taxon>
        <taxon>Viridiplantae</taxon>
        <taxon>Streptophyta</taxon>
        <taxon>Embryophyta</taxon>
        <taxon>Tracheophyta</taxon>
        <taxon>Spermatophyta</taxon>
        <taxon>Magnoliopsida</taxon>
        <taxon>Liliopsida</taxon>
        <taxon>Poales</taxon>
        <taxon>Poaceae</taxon>
        <taxon>PACMAD clade</taxon>
        <taxon>Arundinoideae</taxon>
        <taxon>Arundineae</taxon>
        <taxon>Arundo</taxon>
    </lineage>
</organism>
<feature type="compositionally biased region" description="Polar residues" evidence="1">
    <location>
        <begin position="12"/>
        <end position="24"/>
    </location>
</feature>
<protein>
    <submittedName>
        <fullName evidence="2">Uncharacterized protein</fullName>
    </submittedName>
</protein>
<feature type="compositionally biased region" description="Basic and acidic residues" evidence="1">
    <location>
        <begin position="1"/>
        <end position="10"/>
    </location>
</feature>